<dbReference type="InterPro" id="IPR023296">
    <property type="entry name" value="Glyco_hydro_beta-prop_sf"/>
</dbReference>
<dbReference type="SUPFAM" id="SSF49899">
    <property type="entry name" value="Concanavalin A-like lectins/glucanases"/>
    <property type="match status" value="1"/>
</dbReference>
<comment type="caution">
    <text evidence="8">The sequence shown here is derived from an EMBL/GenBank/DDBJ whole genome shotgun (WGS) entry which is preliminary data.</text>
</comment>
<evidence type="ECO:0000256" key="2">
    <source>
        <dbReference type="ARBA" id="ARBA00022801"/>
    </source>
</evidence>
<dbReference type="SMART" id="SM00640">
    <property type="entry name" value="Glyco_32"/>
    <property type="match status" value="1"/>
</dbReference>
<dbReference type="CDD" id="cd08996">
    <property type="entry name" value="GH32_FFase"/>
    <property type="match status" value="1"/>
</dbReference>
<keyword evidence="3 4" id="KW-0326">Glycosidase</keyword>
<dbReference type="InterPro" id="IPR013189">
    <property type="entry name" value="Glyco_hydro_32_C"/>
</dbReference>
<dbReference type="Gene3D" id="2.60.120.560">
    <property type="entry name" value="Exo-inulinase, domain 1"/>
    <property type="match status" value="1"/>
</dbReference>
<sequence length="540" mass="61478">MYFRIIFSLFFICLLHCSLGAKLQSDGQHLRLKKSAVQSSDTPETLFQTQDQTSETVSAFEDPQAEDECNASVPEKEAWYPTYHLAPPQGWMNDPNGLIEFEDYFHAFFQYNPSAPFWGDIHWGHARSKNLIQWEHLPVALAPSIPEDRDGVFSGSAVNDNGVLTAIYTGNNFLENDQLRQVTCLATSNDTINFTKLGEVLEPPNGVQNFRDPKAWWGDDRWYVVMGTQDGAVGEAHLYESEDLHHWDFVEVLATGAGGLGYMWECPDFFPLDDKYLLVLSPQGIEPEGYKYRNIYQSGYFVGTWEHGSAYHIEKNFTEIDNGHDFYAPQTFLTSDQRRIVIGWMSMWESPFPEKAQGWSGMLSLPRELVLAKDGNVLIEPVREIEAFRGPENHLNKTVLEKSSHILSRNVKAMEILMSWDLSSSNAEKYGLRLGDENCSDGGLYIYIDTQAQTLTLDRRYARYSVSGYRSIPLLQEDQISLRVFLDHSSVEVFVDGGRNCMSSRIYPADDQRQLSIFADNGIGVLEKCSWWPIVVKEVK</sequence>
<evidence type="ECO:0000259" key="6">
    <source>
        <dbReference type="Pfam" id="PF00251"/>
    </source>
</evidence>
<dbReference type="PANTHER" id="PTHR43101:SF1">
    <property type="entry name" value="BETA-FRUCTOSIDASE"/>
    <property type="match status" value="1"/>
</dbReference>
<dbReference type="SUPFAM" id="SSF75005">
    <property type="entry name" value="Arabinanase/levansucrase/invertase"/>
    <property type="match status" value="1"/>
</dbReference>
<dbReference type="Gene3D" id="2.115.10.20">
    <property type="entry name" value="Glycosyl hydrolase domain, family 43"/>
    <property type="match status" value="1"/>
</dbReference>
<gene>
    <name evidence="8" type="primary">cscA</name>
    <name evidence="8" type="ORF">CDAR_606671</name>
</gene>
<feature type="domain" description="Glycosyl hydrolase family 32 C-terminal" evidence="7">
    <location>
        <begin position="384"/>
        <end position="532"/>
    </location>
</feature>
<dbReference type="GO" id="GO:0004564">
    <property type="term" value="F:beta-fructofuranosidase activity"/>
    <property type="evidence" value="ECO:0007669"/>
    <property type="project" value="UniProtKB-EC"/>
</dbReference>
<dbReference type="Pfam" id="PF00251">
    <property type="entry name" value="Glyco_hydro_32N"/>
    <property type="match status" value="1"/>
</dbReference>
<dbReference type="InterPro" id="IPR013320">
    <property type="entry name" value="ConA-like_dom_sf"/>
</dbReference>
<dbReference type="EMBL" id="BPLQ01002541">
    <property type="protein sequence ID" value="GIX93812.1"/>
    <property type="molecule type" value="Genomic_DNA"/>
</dbReference>
<evidence type="ECO:0000256" key="3">
    <source>
        <dbReference type="ARBA" id="ARBA00023295"/>
    </source>
</evidence>
<reference evidence="8 9" key="1">
    <citation type="submission" date="2021-06" db="EMBL/GenBank/DDBJ databases">
        <title>Caerostris darwini draft genome.</title>
        <authorList>
            <person name="Kono N."/>
            <person name="Arakawa K."/>
        </authorList>
    </citation>
    <scope>NUCLEOTIDE SEQUENCE [LARGE SCALE GENOMIC DNA]</scope>
</reference>
<dbReference type="NCBIfam" id="TIGR01322">
    <property type="entry name" value="scrB_fam"/>
    <property type="match status" value="1"/>
</dbReference>
<evidence type="ECO:0000313" key="9">
    <source>
        <dbReference type="Proteomes" id="UP001054837"/>
    </source>
</evidence>
<dbReference type="AlphaFoldDB" id="A0AAV4P8Q3"/>
<evidence type="ECO:0000259" key="7">
    <source>
        <dbReference type="Pfam" id="PF08244"/>
    </source>
</evidence>
<feature type="chain" id="PRO_5043730400" description="Sucrose-6-phosphate hydrolase" evidence="5">
    <location>
        <begin position="21"/>
        <end position="540"/>
    </location>
</feature>
<organism evidence="8 9">
    <name type="scientific">Caerostris darwini</name>
    <dbReference type="NCBI Taxonomy" id="1538125"/>
    <lineage>
        <taxon>Eukaryota</taxon>
        <taxon>Metazoa</taxon>
        <taxon>Ecdysozoa</taxon>
        <taxon>Arthropoda</taxon>
        <taxon>Chelicerata</taxon>
        <taxon>Arachnida</taxon>
        <taxon>Araneae</taxon>
        <taxon>Araneomorphae</taxon>
        <taxon>Entelegynae</taxon>
        <taxon>Araneoidea</taxon>
        <taxon>Araneidae</taxon>
        <taxon>Caerostris</taxon>
    </lineage>
</organism>
<feature type="domain" description="Glycosyl hydrolase family 32 N-terminal" evidence="6">
    <location>
        <begin position="84"/>
        <end position="379"/>
    </location>
</feature>
<evidence type="ECO:0000313" key="8">
    <source>
        <dbReference type="EMBL" id="GIX93812.1"/>
    </source>
</evidence>
<name>A0AAV4P8Q3_9ARAC</name>
<keyword evidence="9" id="KW-1185">Reference proteome</keyword>
<dbReference type="GO" id="GO:0005737">
    <property type="term" value="C:cytoplasm"/>
    <property type="evidence" value="ECO:0007669"/>
    <property type="project" value="InterPro"/>
</dbReference>
<dbReference type="EC" id="3.2.1.26" evidence="4"/>
<keyword evidence="2 4" id="KW-0378">Hydrolase</keyword>
<feature type="signal peptide" evidence="5">
    <location>
        <begin position="1"/>
        <end position="20"/>
    </location>
</feature>
<evidence type="ECO:0000256" key="1">
    <source>
        <dbReference type="ARBA" id="ARBA00009902"/>
    </source>
</evidence>
<protein>
    <recommendedName>
        <fullName evidence="4">Sucrose-6-phosphate hydrolase</fullName>
        <ecNumber evidence="4">3.2.1.26</ecNumber>
    </recommendedName>
</protein>
<dbReference type="PROSITE" id="PS00609">
    <property type="entry name" value="GLYCOSYL_HYDROL_F32"/>
    <property type="match status" value="1"/>
</dbReference>
<evidence type="ECO:0000256" key="5">
    <source>
        <dbReference type="SAM" id="SignalP"/>
    </source>
</evidence>
<proteinExistence type="inferred from homology"/>
<dbReference type="InterPro" id="IPR001362">
    <property type="entry name" value="Glyco_hydro_32"/>
</dbReference>
<dbReference type="InterPro" id="IPR018053">
    <property type="entry name" value="Glyco_hydro_32_AS"/>
</dbReference>
<dbReference type="Pfam" id="PF08244">
    <property type="entry name" value="Glyco_hydro_32C"/>
    <property type="match status" value="1"/>
</dbReference>
<evidence type="ECO:0000256" key="4">
    <source>
        <dbReference type="RuleBase" id="RU362110"/>
    </source>
</evidence>
<dbReference type="InterPro" id="IPR013148">
    <property type="entry name" value="Glyco_hydro_32_N"/>
</dbReference>
<accession>A0AAV4P8Q3</accession>
<dbReference type="InterPro" id="IPR051214">
    <property type="entry name" value="GH32_Enzymes"/>
</dbReference>
<dbReference type="GO" id="GO:0005975">
    <property type="term" value="P:carbohydrate metabolic process"/>
    <property type="evidence" value="ECO:0007669"/>
    <property type="project" value="InterPro"/>
</dbReference>
<comment type="similarity">
    <text evidence="1 4">Belongs to the glycosyl hydrolase 32 family.</text>
</comment>
<dbReference type="InterPro" id="IPR006232">
    <property type="entry name" value="Suc6P_hydrolase"/>
</dbReference>
<dbReference type="PANTHER" id="PTHR43101">
    <property type="entry name" value="BETA-FRUCTOSIDASE"/>
    <property type="match status" value="1"/>
</dbReference>
<dbReference type="Proteomes" id="UP001054837">
    <property type="component" value="Unassembled WGS sequence"/>
</dbReference>
<comment type="catalytic activity">
    <reaction evidence="4">
        <text>Hydrolysis of terminal non-reducing beta-D-fructofuranoside residues in beta-D-fructofuranosides.</text>
        <dbReference type="EC" id="3.2.1.26"/>
    </reaction>
</comment>
<keyword evidence="5" id="KW-0732">Signal</keyword>